<sequence length="752" mass="85246">MENKMLLLLRCVTLCECRWDFSLASSLGSYLHSQHYTFQLRICDTSHQEPEGIDCDAWTDSISIEFDLEYDVGGAQQDREAAPVQVSAECWPILFSSSVTVMIKVFKIKGRARLHLTRKPFPYWYISFMEKPELDFRVETNLNNRYSKTIENLFASHMIRMVQRRHTVPNFKLRQSPLFSNDHFDLRFRQGDPECELIKTTRTELSITAKRGRGFPCLFNSATTTSSCCFVTFLVCDKSYADLQACPDNNVSATQTEFEAMGDFLDEAAGSRSYDSIAEMQEKEEQLDEFVNITVGRKKNIALADDETEGDIVESGENLSPQVGKESKRAKLFGLARNRVQNLRSARNLRDHAKELPVLRNRKAKDAALATAPGQTSSPRKSDQEIPPLAKTKSERLNCESSGSLWNIISSQKRFYRTKVAQQSNNTYQWRYQTFKTPISTDLNSLLIGVWEKPHGVEEPNLLGIAEIPIDTILLKATQTLSKSFQRKVKLSQPPNFVEESFRAAVGAINTNRGFRPEFAIGDLTLEFGLTIEKEASLPKTTSNVQTEYEKGDVQNTAQQVPVLEPSSRGRLFGNIRNKFWNEKQQVKSEGSQPSTSSNRSAPKPIISRPQTPSRDSQNEAESDEVEVGTPVDDREVQMMSQVHKYQPGLVAKNQEDMFAVLAKAEGSKIFSDLPVEERKFAIEKEMSKIEVEIDAELGRKHLMQLELQNDPDSISLENNIKKCAERVTSLQTLLMTYNSAWQDTELDPKTK</sequence>
<evidence type="ECO:0000256" key="2">
    <source>
        <dbReference type="SAM" id="SignalP"/>
    </source>
</evidence>
<dbReference type="OrthoDB" id="10004596at2759"/>
<keyword evidence="2" id="KW-0732">Signal</keyword>
<dbReference type="GO" id="GO:0044233">
    <property type="term" value="C:mitochondria-associated endoplasmic reticulum membrane contact site"/>
    <property type="evidence" value="ECO:0007669"/>
    <property type="project" value="InterPro"/>
</dbReference>
<reference evidence="4" key="1">
    <citation type="journal article" date="2010" name="Science">
        <title>Plasticity of animal genome architecture unmasked by rapid evolution of a pelagic tunicate.</title>
        <authorList>
            <person name="Denoeud F."/>
            <person name="Henriet S."/>
            <person name="Mungpakdee S."/>
            <person name="Aury J.M."/>
            <person name="Da Silva C."/>
            <person name="Brinkmann H."/>
            <person name="Mikhaleva J."/>
            <person name="Olsen L.C."/>
            <person name="Jubin C."/>
            <person name="Canestro C."/>
            <person name="Bouquet J.M."/>
            <person name="Danks G."/>
            <person name="Poulain J."/>
            <person name="Campsteijn C."/>
            <person name="Adamski M."/>
            <person name="Cross I."/>
            <person name="Yadetie F."/>
            <person name="Muffato M."/>
            <person name="Louis A."/>
            <person name="Butcher S."/>
            <person name="Tsagkogeorga G."/>
            <person name="Konrad A."/>
            <person name="Singh S."/>
            <person name="Jensen M.F."/>
            <person name="Cong E.H."/>
            <person name="Eikeseth-Otteraa H."/>
            <person name="Noel B."/>
            <person name="Anthouard V."/>
            <person name="Porcel B.M."/>
            <person name="Kachouri-Lafond R."/>
            <person name="Nishino A."/>
            <person name="Ugolini M."/>
            <person name="Chourrout P."/>
            <person name="Nishida H."/>
            <person name="Aasland R."/>
            <person name="Huzurbazar S."/>
            <person name="Westhof E."/>
            <person name="Delsuc F."/>
            <person name="Lehrach H."/>
            <person name="Reinhardt R."/>
            <person name="Weissenbach J."/>
            <person name="Roy S.W."/>
            <person name="Artiguenave F."/>
            <person name="Postlethwait J.H."/>
            <person name="Manak J.R."/>
            <person name="Thompson E.M."/>
            <person name="Jaillon O."/>
            <person name="Du Pasquier L."/>
            <person name="Boudinot P."/>
            <person name="Liberles D.A."/>
            <person name="Volff J.N."/>
            <person name="Philippe H."/>
            <person name="Lenhard B."/>
            <person name="Roest Crollius H."/>
            <person name="Wincker P."/>
            <person name="Chourrout D."/>
        </authorList>
    </citation>
    <scope>NUCLEOTIDE SEQUENCE [LARGE SCALE GENOMIC DNA]</scope>
</reference>
<evidence type="ECO:0000313" key="5">
    <source>
        <dbReference type="Proteomes" id="UP000001307"/>
    </source>
</evidence>
<dbReference type="Pfam" id="PF26547">
    <property type="entry name" value="PDZD8_N"/>
    <property type="match status" value="1"/>
</dbReference>
<evidence type="ECO:0000259" key="3">
    <source>
        <dbReference type="Pfam" id="PF26547"/>
    </source>
</evidence>
<dbReference type="InterPro" id="IPR039275">
    <property type="entry name" value="PDZD8"/>
</dbReference>
<dbReference type="GO" id="GO:0005739">
    <property type="term" value="C:mitochondrion"/>
    <property type="evidence" value="ECO:0007669"/>
    <property type="project" value="GOC"/>
</dbReference>
<dbReference type="InterPro" id="IPR058801">
    <property type="entry name" value="PDZD8_N"/>
</dbReference>
<dbReference type="GO" id="GO:0051560">
    <property type="term" value="P:mitochondrial calcium ion homeostasis"/>
    <property type="evidence" value="ECO:0007669"/>
    <property type="project" value="InterPro"/>
</dbReference>
<feature type="compositionally biased region" description="Polar residues" evidence="1">
    <location>
        <begin position="588"/>
        <end position="601"/>
    </location>
</feature>
<protein>
    <recommendedName>
        <fullName evidence="3">PDZD8 N-terminal domain-containing protein</fullName>
    </recommendedName>
</protein>
<dbReference type="Proteomes" id="UP000001307">
    <property type="component" value="Unassembled WGS sequence"/>
</dbReference>
<name>E4XR64_OIKDI</name>
<organism evidence="4">
    <name type="scientific">Oikopleura dioica</name>
    <name type="common">Tunicate</name>
    <dbReference type="NCBI Taxonomy" id="34765"/>
    <lineage>
        <taxon>Eukaryota</taxon>
        <taxon>Metazoa</taxon>
        <taxon>Chordata</taxon>
        <taxon>Tunicata</taxon>
        <taxon>Appendicularia</taxon>
        <taxon>Copelata</taxon>
        <taxon>Oikopleuridae</taxon>
        <taxon>Oikopleura</taxon>
    </lineage>
</organism>
<feature type="region of interest" description="Disordered" evidence="1">
    <location>
        <begin position="583"/>
        <end position="633"/>
    </location>
</feature>
<dbReference type="PANTHER" id="PTHR21519:SF1">
    <property type="entry name" value="PDZ DOMAIN-CONTAINING PROTEIN 8"/>
    <property type="match status" value="1"/>
</dbReference>
<evidence type="ECO:0000313" key="4">
    <source>
        <dbReference type="EMBL" id="CBY25140.1"/>
    </source>
</evidence>
<feature type="region of interest" description="Disordered" evidence="1">
    <location>
        <begin position="352"/>
        <end position="395"/>
    </location>
</feature>
<dbReference type="EMBL" id="FN653114">
    <property type="protein sequence ID" value="CBY25140.1"/>
    <property type="molecule type" value="Genomic_DNA"/>
</dbReference>
<accession>E4XR64</accession>
<gene>
    <name evidence="4" type="ORF">GSOID_T00018182001</name>
</gene>
<dbReference type="PANTHER" id="PTHR21519">
    <property type="entry name" value="PDZ DOMAIN-CONTAINING PROTEIN 8"/>
    <property type="match status" value="1"/>
</dbReference>
<feature type="signal peptide" evidence="2">
    <location>
        <begin position="1"/>
        <end position="17"/>
    </location>
</feature>
<evidence type="ECO:0000256" key="1">
    <source>
        <dbReference type="SAM" id="MobiDB-lite"/>
    </source>
</evidence>
<dbReference type="AlphaFoldDB" id="E4XR64"/>
<feature type="domain" description="PDZD8 N-terminal" evidence="3">
    <location>
        <begin position="60"/>
        <end position="174"/>
    </location>
</feature>
<proteinExistence type="predicted"/>
<dbReference type="GO" id="GO:1990456">
    <property type="term" value="P:mitochondrion-endoplasmic reticulum membrane tethering"/>
    <property type="evidence" value="ECO:0007669"/>
    <property type="project" value="InterPro"/>
</dbReference>
<feature type="region of interest" description="Disordered" evidence="1">
    <location>
        <begin position="539"/>
        <end position="570"/>
    </location>
</feature>
<dbReference type="InParanoid" id="E4XR64"/>
<feature type="chain" id="PRO_5003190526" description="PDZD8 N-terminal domain-containing protein" evidence="2">
    <location>
        <begin position="18"/>
        <end position="752"/>
    </location>
</feature>
<keyword evidence="5" id="KW-1185">Reference proteome</keyword>